<evidence type="ECO:0000256" key="1">
    <source>
        <dbReference type="SAM" id="MobiDB-lite"/>
    </source>
</evidence>
<protein>
    <submittedName>
        <fullName evidence="2">Uncharacterized protein</fullName>
    </submittedName>
</protein>
<proteinExistence type="predicted"/>
<evidence type="ECO:0000313" key="3">
    <source>
        <dbReference type="Proteomes" id="UP001499954"/>
    </source>
</evidence>
<accession>A0ABP5BGZ6</accession>
<organism evidence="2 3">
    <name type="scientific">Agromyces allii</name>
    <dbReference type="NCBI Taxonomy" id="393607"/>
    <lineage>
        <taxon>Bacteria</taxon>
        <taxon>Bacillati</taxon>
        <taxon>Actinomycetota</taxon>
        <taxon>Actinomycetes</taxon>
        <taxon>Micrococcales</taxon>
        <taxon>Microbacteriaceae</taxon>
        <taxon>Agromyces</taxon>
    </lineage>
</organism>
<name>A0ABP5BGZ6_9MICO</name>
<dbReference type="Proteomes" id="UP001499954">
    <property type="component" value="Unassembled WGS sequence"/>
</dbReference>
<feature type="compositionally biased region" description="Gly residues" evidence="1">
    <location>
        <begin position="1"/>
        <end position="11"/>
    </location>
</feature>
<evidence type="ECO:0000313" key="2">
    <source>
        <dbReference type="EMBL" id="GAA1942339.1"/>
    </source>
</evidence>
<dbReference type="EMBL" id="BAAAMK010000001">
    <property type="protein sequence ID" value="GAA1942339.1"/>
    <property type="molecule type" value="Genomic_DNA"/>
</dbReference>
<sequence length="393" mass="43157">MNADWSGGGGNVWDFSPTSNNPEPTDEELRASTAYRNVRNQERTRILVRADLNLEAGGEPEILSASDIEDETVEIPSIGLIEGKLDEQGRPCHLFYGGALNGMHARGGAMKTNIGLFIGLQEARKANAFLDYNRELSKSEFKRRLRLFGATDDELVRSVYFRPSGNPAKDLLAMKRHIAGLGVPLTFAMFDALNKIMQGLNPNDTADVIAALASSADLVTEAWPMVAANMLDHIAKGAPEALMPTGSAAKYNAVQGAQYLVKKVVPSSVDTDGYSTITCTKDQRAYYREGEVVARFNMGPHGFKLIAPTDQDQSEAEHLLKARTKIVEVLKEKGELSASTLRNQCGGRSEWHVQARADMVNADQLEWRKQGKQVFYRLKDPDAWLSVDLGAAQ</sequence>
<comment type="caution">
    <text evidence="2">The sequence shown here is derived from an EMBL/GenBank/DDBJ whole genome shotgun (WGS) entry which is preliminary data.</text>
</comment>
<gene>
    <name evidence="2" type="ORF">GCM10009717_05850</name>
</gene>
<feature type="region of interest" description="Disordered" evidence="1">
    <location>
        <begin position="1"/>
        <end position="26"/>
    </location>
</feature>
<keyword evidence="3" id="KW-1185">Reference proteome</keyword>
<reference evidence="3" key="1">
    <citation type="journal article" date="2019" name="Int. J. Syst. Evol. Microbiol.">
        <title>The Global Catalogue of Microorganisms (GCM) 10K type strain sequencing project: providing services to taxonomists for standard genome sequencing and annotation.</title>
        <authorList>
            <consortium name="The Broad Institute Genomics Platform"/>
            <consortium name="The Broad Institute Genome Sequencing Center for Infectious Disease"/>
            <person name="Wu L."/>
            <person name="Ma J."/>
        </authorList>
    </citation>
    <scope>NUCLEOTIDE SEQUENCE [LARGE SCALE GENOMIC DNA]</scope>
    <source>
        <strain evidence="3">JCM 13584</strain>
    </source>
</reference>